<feature type="compositionally biased region" description="Basic and acidic residues" evidence="1">
    <location>
        <begin position="897"/>
        <end position="909"/>
    </location>
</feature>
<protein>
    <recommendedName>
        <fullName evidence="2">DUF8004 domain-containing protein</fullName>
    </recommendedName>
</protein>
<dbReference type="OrthoDB" id="5300331at2759"/>
<evidence type="ECO:0000259" key="2">
    <source>
        <dbReference type="Pfam" id="PF26013"/>
    </source>
</evidence>
<dbReference type="AlphaFoldDB" id="A0A2B7Y378"/>
<proteinExistence type="predicted"/>
<reference evidence="3 4" key="1">
    <citation type="submission" date="2017-10" db="EMBL/GenBank/DDBJ databases">
        <title>Comparative genomics in systemic dimorphic fungi from Ajellomycetaceae.</title>
        <authorList>
            <person name="Munoz J.F."/>
            <person name="Mcewen J.G."/>
            <person name="Clay O.K."/>
            <person name="Cuomo C.A."/>
        </authorList>
    </citation>
    <scope>NUCLEOTIDE SEQUENCE [LARGE SCALE GENOMIC DNA]</scope>
    <source>
        <strain evidence="3 4">UAMH5409</strain>
    </source>
</reference>
<feature type="compositionally biased region" description="Polar residues" evidence="1">
    <location>
        <begin position="76"/>
        <end position="92"/>
    </location>
</feature>
<comment type="caution">
    <text evidence="3">The sequence shown here is derived from an EMBL/GenBank/DDBJ whole genome shotgun (WGS) entry which is preliminary data.</text>
</comment>
<sequence>MLSVPAKSAKRISSLFSLGSSKDSADESPSPAQPSSRNSLPTPSSSSSQQKQKEDSKRQSQPSAGGPTLRHAASAQHLSTNSLSVPQSNRNVSAPLPTDSAANDNGPLVPPPSLTTVNAELSEPAKDRRQSWSGGISSMAAGLTRPGSRTTLLSADSRAAKGRSWVPGKARMTSVDMSQPPPSMRAWIAGAGQDIPYDVTPLTNGQKVDELWDDEADTLVYLFPQRAGKGPSFKVDSSIFVSSTSLTFLARGSDPTPKVKRQTIPEEMFQQHHSRSRSRSPSAPLQPCSEEDPSSRRTSAQYSVDEPPQLLHLYLPVPLDSDVSSNDCELLDSDIDMLVLFRNMFAFLIGQSLIATPRHPTIFNIFIEVAVLLNRFDFSNLDGSGFGETATSSFAAYCDELRIYDVRKSREKTLEAIVLGERMKYLPLYQEGFIHGVGRLNDIRHLNSHKFTLISELTQKRMERAFIDLDNRLRTVRSKLEDFDFPSLFSGIANSTTLNEAKLVRFKNWKAACLAYRKNVLAYYRSRFGSWPPKASSKKNQFEESGLNRLVLLELYQDFADLYDMLVDRTSLTTRTPDMTMMDTEGDASDPLDSTARALRQVMSEYDRSTPPVQPPVPFDMPLIPSMSAIRKKTEQKKESKERSKKLSTGECNEILVGSYNHTSMKPTPFLEDFTRFERRAAAGKSCDELADNRCGQWLFMYAVLQSLPMVVVDAPEVRFTQGVEYFLCVPPRGGMPWCQDIKAGRSWFGVAGGSGVVSLPSDVVANGVEGVYRRSHCWKAAMNWADQQQMLSSVMLEDAQPAQYQPSTGPPPPPLSSTGSSSDRQPTPLLTPGSHTPPLISLNARDNSPGRHPGLRPGNRASIHIGLEALPLPPSVMPLDPPPRPVNNNPGMSFDDILKDMPQKKSKK</sequence>
<dbReference type="Proteomes" id="UP000223968">
    <property type="component" value="Unassembled WGS sequence"/>
</dbReference>
<evidence type="ECO:0000313" key="3">
    <source>
        <dbReference type="EMBL" id="PGH15946.1"/>
    </source>
</evidence>
<feature type="region of interest" description="Disordered" evidence="1">
    <location>
        <begin position="16"/>
        <end position="180"/>
    </location>
</feature>
<evidence type="ECO:0000313" key="4">
    <source>
        <dbReference type="Proteomes" id="UP000223968"/>
    </source>
</evidence>
<feature type="domain" description="DUF8004" evidence="2">
    <location>
        <begin position="392"/>
        <end position="485"/>
    </location>
</feature>
<dbReference type="InterPro" id="IPR058317">
    <property type="entry name" value="DUF8004"/>
</dbReference>
<feature type="compositionally biased region" description="Pro residues" evidence="1">
    <location>
        <begin position="872"/>
        <end position="886"/>
    </location>
</feature>
<dbReference type="PANTHER" id="PTHR39601:SF2">
    <property type="entry name" value="CHORIOGENIN HMINOR"/>
    <property type="match status" value="1"/>
</dbReference>
<keyword evidence="4" id="KW-1185">Reference proteome</keyword>
<feature type="region of interest" description="Disordered" evidence="1">
    <location>
        <begin position="268"/>
        <end position="303"/>
    </location>
</feature>
<feature type="compositionally biased region" description="Low complexity" evidence="1">
    <location>
        <begin position="34"/>
        <end position="50"/>
    </location>
</feature>
<dbReference type="PANTHER" id="PTHR39601">
    <property type="entry name" value="CHORIOGENIN HMINOR"/>
    <property type="match status" value="1"/>
</dbReference>
<evidence type="ECO:0000256" key="1">
    <source>
        <dbReference type="SAM" id="MobiDB-lite"/>
    </source>
</evidence>
<dbReference type="EMBL" id="PDNB01000021">
    <property type="protein sequence ID" value="PGH15946.1"/>
    <property type="molecule type" value="Genomic_DNA"/>
</dbReference>
<gene>
    <name evidence="3" type="ORF">AJ79_02113</name>
</gene>
<dbReference type="STRING" id="1447875.A0A2B7Y378"/>
<feature type="region of interest" description="Disordered" evidence="1">
    <location>
        <begin position="802"/>
        <end position="909"/>
    </location>
</feature>
<name>A0A2B7Y378_9EURO</name>
<accession>A0A2B7Y378</accession>
<dbReference type="Pfam" id="PF26013">
    <property type="entry name" value="DUF8004"/>
    <property type="match status" value="1"/>
</dbReference>
<organism evidence="3 4">
    <name type="scientific">Helicocarpus griseus UAMH5409</name>
    <dbReference type="NCBI Taxonomy" id="1447875"/>
    <lineage>
        <taxon>Eukaryota</taxon>
        <taxon>Fungi</taxon>
        <taxon>Dikarya</taxon>
        <taxon>Ascomycota</taxon>
        <taxon>Pezizomycotina</taxon>
        <taxon>Eurotiomycetes</taxon>
        <taxon>Eurotiomycetidae</taxon>
        <taxon>Onygenales</taxon>
        <taxon>Ajellomycetaceae</taxon>
        <taxon>Helicocarpus</taxon>
    </lineage>
</organism>